<name>A0A6C0BSG1_9ZZZZ</name>
<feature type="transmembrane region" description="Helical" evidence="2">
    <location>
        <begin position="192"/>
        <end position="211"/>
    </location>
</feature>
<proteinExistence type="predicted"/>
<keyword evidence="2" id="KW-0812">Transmembrane</keyword>
<evidence type="ECO:0000313" key="3">
    <source>
        <dbReference type="EMBL" id="QHS95365.1"/>
    </source>
</evidence>
<organism evidence="3">
    <name type="scientific">viral metagenome</name>
    <dbReference type="NCBI Taxonomy" id="1070528"/>
    <lineage>
        <taxon>unclassified sequences</taxon>
        <taxon>metagenomes</taxon>
        <taxon>organismal metagenomes</taxon>
    </lineage>
</organism>
<feature type="region of interest" description="Disordered" evidence="1">
    <location>
        <begin position="240"/>
        <end position="284"/>
    </location>
</feature>
<keyword evidence="2" id="KW-1133">Transmembrane helix</keyword>
<evidence type="ECO:0000256" key="2">
    <source>
        <dbReference type="SAM" id="Phobius"/>
    </source>
</evidence>
<dbReference type="AlphaFoldDB" id="A0A6C0BSG1"/>
<accession>A0A6C0BSG1</accession>
<feature type="compositionally biased region" description="Pro residues" evidence="1">
    <location>
        <begin position="251"/>
        <end position="277"/>
    </location>
</feature>
<evidence type="ECO:0000256" key="1">
    <source>
        <dbReference type="SAM" id="MobiDB-lite"/>
    </source>
</evidence>
<dbReference type="EMBL" id="MN739248">
    <property type="protein sequence ID" value="QHS95365.1"/>
    <property type="molecule type" value="Genomic_DNA"/>
</dbReference>
<feature type="transmembrane region" description="Helical" evidence="2">
    <location>
        <begin position="6"/>
        <end position="23"/>
    </location>
</feature>
<feature type="transmembrane region" description="Helical" evidence="2">
    <location>
        <begin position="53"/>
        <end position="70"/>
    </location>
</feature>
<feature type="transmembrane region" description="Helical" evidence="2">
    <location>
        <begin position="30"/>
        <end position="47"/>
    </location>
</feature>
<reference evidence="3" key="1">
    <citation type="journal article" date="2020" name="Nature">
        <title>Giant virus diversity and host interactions through global metagenomics.</title>
        <authorList>
            <person name="Schulz F."/>
            <person name="Roux S."/>
            <person name="Paez-Espino D."/>
            <person name="Jungbluth S."/>
            <person name="Walsh D.A."/>
            <person name="Denef V.J."/>
            <person name="McMahon K.D."/>
            <person name="Konstantinidis K.T."/>
            <person name="Eloe-Fadrosh E.A."/>
            <person name="Kyrpides N.C."/>
            <person name="Woyke T."/>
        </authorList>
    </citation>
    <scope>NUCLEOTIDE SEQUENCE</scope>
    <source>
        <strain evidence="3">GVMAG-M-3300018428-35</strain>
    </source>
</reference>
<feature type="compositionally biased region" description="Polar residues" evidence="1">
    <location>
        <begin position="240"/>
        <end position="249"/>
    </location>
</feature>
<sequence>MVNYNNLNGLIIFVFILLFIAFSKYNYNNILGLIITILLLSSILGFFIVKKWINLFICLYLFLLFIFYWVSNIYGDNYSIQSLINQFEFKENDNLRFDLLFSTNADNEQCKVKGEYTQIFREDDNNNLNFKNIKYKDKGDLCKKIKKKDSHFIYGYGDELTKEQLDTIEEKENIDKEEEEDKLTNFISENKTILLIIFILIIIVFLIYLFYNRNKSDENLGENIIQAKDIEIDTNKTQLNISSTDSSNSPPFAPPVAPPVTPPVAPPVTPPVAPPVTPTVSPSQ</sequence>
<protein>
    <submittedName>
        <fullName evidence="3">Uncharacterized protein</fullName>
    </submittedName>
</protein>
<keyword evidence="2" id="KW-0472">Membrane</keyword>